<dbReference type="SMART" id="SM00382">
    <property type="entry name" value="AAA"/>
    <property type="match status" value="1"/>
</dbReference>
<evidence type="ECO:0000256" key="3">
    <source>
        <dbReference type="ARBA" id="ARBA00022448"/>
    </source>
</evidence>
<dbReference type="RefSeq" id="WP_061259934.1">
    <property type="nucleotide sequence ID" value="NZ_JBFALK010000029.1"/>
</dbReference>
<comment type="similarity">
    <text evidence="2">Belongs to the ABC transporter superfamily.</text>
</comment>
<dbReference type="Pfam" id="PF08352">
    <property type="entry name" value="oligo_HPY"/>
    <property type="match status" value="1"/>
</dbReference>
<dbReference type="PANTHER" id="PTHR43297">
    <property type="entry name" value="OLIGOPEPTIDE TRANSPORT ATP-BINDING PROTEIN APPD"/>
    <property type="match status" value="1"/>
</dbReference>
<dbReference type="SUPFAM" id="SSF52540">
    <property type="entry name" value="P-loop containing nucleoside triphosphate hydrolases"/>
    <property type="match status" value="1"/>
</dbReference>
<evidence type="ECO:0000256" key="4">
    <source>
        <dbReference type="ARBA" id="ARBA00022475"/>
    </source>
</evidence>
<evidence type="ECO:0000256" key="7">
    <source>
        <dbReference type="ARBA" id="ARBA00023136"/>
    </source>
</evidence>
<dbReference type="InterPro" id="IPR017871">
    <property type="entry name" value="ABC_transporter-like_CS"/>
</dbReference>
<gene>
    <name evidence="9" type="ORF">AB0I59_37730</name>
</gene>
<name>A0ABV3GS06_MICGL</name>
<reference evidence="9 10" key="1">
    <citation type="submission" date="2024-06" db="EMBL/GenBank/DDBJ databases">
        <title>The Natural Products Discovery Center: Release of the First 8490 Sequenced Strains for Exploring Actinobacteria Biosynthetic Diversity.</title>
        <authorList>
            <person name="Kalkreuter E."/>
            <person name="Kautsar S.A."/>
            <person name="Yang D."/>
            <person name="Bader C.D."/>
            <person name="Teijaro C.N."/>
            <person name="Fluegel L."/>
            <person name="Davis C.M."/>
            <person name="Simpson J.R."/>
            <person name="Lauterbach L."/>
            <person name="Steele A.D."/>
            <person name="Gui C."/>
            <person name="Meng S."/>
            <person name="Li G."/>
            <person name="Viehrig K."/>
            <person name="Ye F."/>
            <person name="Su P."/>
            <person name="Kiefer A.F."/>
            <person name="Nichols A."/>
            <person name="Cepeda A.J."/>
            <person name="Yan W."/>
            <person name="Fan B."/>
            <person name="Jiang Y."/>
            <person name="Adhikari A."/>
            <person name="Zheng C.-J."/>
            <person name="Schuster L."/>
            <person name="Cowan T.M."/>
            <person name="Smanski M.J."/>
            <person name="Chevrette M.G."/>
            <person name="De Carvalho L.P.S."/>
            <person name="Shen B."/>
        </authorList>
    </citation>
    <scope>NUCLEOTIDE SEQUENCE [LARGE SCALE GENOMIC DNA]</scope>
    <source>
        <strain evidence="9 10">NPDC050100</strain>
    </source>
</reference>
<proteinExistence type="inferred from homology"/>
<dbReference type="InterPro" id="IPR003439">
    <property type="entry name" value="ABC_transporter-like_ATP-bd"/>
</dbReference>
<evidence type="ECO:0000259" key="8">
    <source>
        <dbReference type="PROSITE" id="PS50893"/>
    </source>
</evidence>
<dbReference type="InterPro" id="IPR013563">
    <property type="entry name" value="Oligopep_ABC_C"/>
</dbReference>
<dbReference type="PROSITE" id="PS50893">
    <property type="entry name" value="ABC_TRANSPORTER_2"/>
    <property type="match status" value="1"/>
</dbReference>
<keyword evidence="7" id="KW-0472">Membrane</keyword>
<dbReference type="PROSITE" id="PS00211">
    <property type="entry name" value="ABC_TRANSPORTER_1"/>
    <property type="match status" value="1"/>
</dbReference>
<accession>A0ABV3GS06</accession>
<dbReference type="Pfam" id="PF00005">
    <property type="entry name" value="ABC_tran"/>
    <property type="match status" value="1"/>
</dbReference>
<comment type="caution">
    <text evidence="9">The sequence shown here is derived from an EMBL/GenBank/DDBJ whole genome shotgun (WGS) entry which is preliminary data.</text>
</comment>
<dbReference type="CDD" id="cd03257">
    <property type="entry name" value="ABC_NikE_OppD_transporters"/>
    <property type="match status" value="1"/>
</dbReference>
<keyword evidence="6 9" id="KW-0067">ATP-binding</keyword>
<keyword evidence="5" id="KW-0547">Nucleotide-binding</keyword>
<organism evidence="9 10">
    <name type="scientific">Microtetraspora glauca</name>
    <dbReference type="NCBI Taxonomy" id="1996"/>
    <lineage>
        <taxon>Bacteria</taxon>
        <taxon>Bacillati</taxon>
        <taxon>Actinomycetota</taxon>
        <taxon>Actinomycetes</taxon>
        <taxon>Streptosporangiales</taxon>
        <taxon>Streptosporangiaceae</taxon>
        <taxon>Microtetraspora</taxon>
    </lineage>
</organism>
<dbReference type="EMBL" id="JBFALK010000029">
    <property type="protein sequence ID" value="MEV0974369.1"/>
    <property type="molecule type" value="Genomic_DNA"/>
</dbReference>
<comment type="subcellular location">
    <subcellularLocation>
        <location evidence="1">Cell membrane</location>
        <topology evidence="1">Peripheral membrane protein</topology>
    </subcellularLocation>
</comment>
<dbReference type="Gene3D" id="3.40.50.300">
    <property type="entry name" value="P-loop containing nucleotide triphosphate hydrolases"/>
    <property type="match status" value="1"/>
</dbReference>
<dbReference type="PANTHER" id="PTHR43297:SF2">
    <property type="entry name" value="DIPEPTIDE TRANSPORT ATP-BINDING PROTEIN DPPD"/>
    <property type="match status" value="1"/>
</dbReference>
<keyword evidence="10" id="KW-1185">Reference proteome</keyword>
<dbReference type="NCBIfam" id="TIGR01727">
    <property type="entry name" value="oligo_HPY"/>
    <property type="match status" value="1"/>
</dbReference>
<dbReference type="InterPro" id="IPR027417">
    <property type="entry name" value="P-loop_NTPase"/>
</dbReference>
<keyword evidence="3" id="KW-0813">Transport</keyword>
<dbReference type="Proteomes" id="UP001551675">
    <property type="component" value="Unassembled WGS sequence"/>
</dbReference>
<evidence type="ECO:0000256" key="1">
    <source>
        <dbReference type="ARBA" id="ARBA00004202"/>
    </source>
</evidence>
<dbReference type="InterPro" id="IPR050388">
    <property type="entry name" value="ABC_Ni/Peptide_Import"/>
</dbReference>
<feature type="domain" description="ABC transporter" evidence="8">
    <location>
        <begin position="6"/>
        <end position="258"/>
    </location>
</feature>
<evidence type="ECO:0000313" key="10">
    <source>
        <dbReference type="Proteomes" id="UP001551675"/>
    </source>
</evidence>
<dbReference type="GO" id="GO:0005524">
    <property type="term" value="F:ATP binding"/>
    <property type="evidence" value="ECO:0007669"/>
    <property type="project" value="UniProtKB-KW"/>
</dbReference>
<keyword evidence="4" id="KW-1003">Cell membrane</keyword>
<evidence type="ECO:0000256" key="2">
    <source>
        <dbReference type="ARBA" id="ARBA00005417"/>
    </source>
</evidence>
<evidence type="ECO:0000256" key="6">
    <source>
        <dbReference type="ARBA" id="ARBA00022840"/>
    </source>
</evidence>
<evidence type="ECO:0000256" key="5">
    <source>
        <dbReference type="ARBA" id="ARBA00022741"/>
    </source>
</evidence>
<sequence>MSDVVVAIEDLHVTFSTPRGEVRALRGVSLEVRAGRMVCLIGESGSGKSVTGRALMGLLPAHSARIGPGSMRLHQEELLGKSESAMRSIRGRRIAMIFQDPSRALNPTRRIGDQVGEAIKIHFPERRPSAVRSKVLEHLDSVKLPDAARVAKKYPHELSGGMRQRVAIAMALSAEPEVLVADEPTTALDVTTQVQILDLLRSLQRSRGMSVLLITHDMGVAAHYADDVAVMYAGRVVERAPAAELFADVEMPYTQALLESLPSARAGRGALQTIPGGPPDLALGISGCAFAPRCRFVTSQCKQQPATREVAGGHVFECWHPVGKESR</sequence>
<dbReference type="InterPro" id="IPR003593">
    <property type="entry name" value="AAA+_ATPase"/>
</dbReference>
<evidence type="ECO:0000313" key="9">
    <source>
        <dbReference type="EMBL" id="MEV0974369.1"/>
    </source>
</evidence>
<protein>
    <submittedName>
        <fullName evidence="9">ABC transporter ATP-binding protein</fullName>
    </submittedName>
</protein>